<dbReference type="Proteomes" id="UP000887574">
    <property type="component" value="Unplaced"/>
</dbReference>
<name>A0A915DQ29_9BILA</name>
<evidence type="ECO:0000313" key="2">
    <source>
        <dbReference type="WBParaSite" id="jg22440"/>
    </source>
</evidence>
<keyword evidence="1" id="KW-1185">Reference proteome</keyword>
<dbReference type="WBParaSite" id="jg22440">
    <property type="protein sequence ID" value="jg22440"/>
    <property type="gene ID" value="jg22440"/>
</dbReference>
<dbReference type="InterPro" id="IPR013035">
    <property type="entry name" value="PEP_carboxykinase_C"/>
</dbReference>
<dbReference type="GO" id="GO:0004611">
    <property type="term" value="F:phosphoenolpyruvate carboxykinase activity"/>
    <property type="evidence" value="ECO:0007669"/>
    <property type="project" value="InterPro"/>
</dbReference>
<organism evidence="1 2">
    <name type="scientific">Ditylenchus dipsaci</name>
    <dbReference type="NCBI Taxonomy" id="166011"/>
    <lineage>
        <taxon>Eukaryota</taxon>
        <taxon>Metazoa</taxon>
        <taxon>Ecdysozoa</taxon>
        <taxon>Nematoda</taxon>
        <taxon>Chromadorea</taxon>
        <taxon>Rhabditida</taxon>
        <taxon>Tylenchina</taxon>
        <taxon>Tylenchomorpha</taxon>
        <taxon>Sphaerularioidea</taxon>
        <taxon>Anguinidae</taxon>
        <taxon>Anguininae</taxon>
        <taxon>Ditylenchus</taxon>
    </lineage>
</organism>
<dbReference type="Gene3D" id="3.90.228.20">
    <property type="match status" value="1"/>
</dbReference>
<accession>A0A915DQ29</accession>
<evidence type="ECO:0000313" key="1">
    <source>
        <dbReference type="Proteomes" id="UP000887574"/>
    </source>
</evidence>
<protein>
    <submittedName>
        <fullName evidence="2">MADF domain-containing protein</fullName>
    </submittedName>
</protein>
<dbReference type="GO" id="GO:0017076">
    <property type="term" value="F:purine nucleotide binding"/>
    <property type="evidence" value="ECO:0007669"/>
    <property type="project" value="InterPro"/>
</dbReference>
<sequence length="184" mass="21962">MDCVKTQLGLQPEIDYFNLKGLGRLDWDQLMSAPAEFWNEECASISKYLNEQMVSPLLVNTVFHLNARTQHRLLLQDDAPADHRKVDRRGKVAHRLSYTLEQEVQIWKVFLEEYKAGNAEVKAKTKWKAIEAHFRRKMLPRIWSFRRHLPMEDFQILLRFFKVKLTKKQVRRLEDNLSNCHRKV</sequence>
<dbReference type="GO" id="GO:0006094">
    <property type="term" value="P:gluconeogenesis"/>
    <property type="evidence" value="ECO:0007669"/>
    <property type="project" value="InterPro"/>
</dbReference>
<reference evidence="2" key="1">
    <citation type="submission" date="2022-11" db="UniProtKB">
        <authorList>
            <consortium name="WormBaseParasite"/>
        </authorList>
    </citation>
    <scope>IDENTIFICATION</scope>
</reference>
<proteinExistence type="predicted"/>
<dbReference type="AlphaFoldDB" id="A0A915DQ29"/>